<gene>
    <name evidence="1" type="ORF">B0H16DRAFT_1435411</name>
</gene>
<evidence type="ECO:0000313" key="1">
    <source>
        <dbReference type="EMBL" id="KAJ7714606.1"/>
    </source>
</evidence>
<dbReference type="Proteomes" id="UP001215598">
    <property type="component" value="Unassembled WGS sequence"/>
</dbReference>
<comment type="caution">
    <text evidence="1">The sequence shown here is derived from an EMBL/GenBank/DDBJ whole genome shotgun (WGS) entry which is preliminary data.</text>
</comment>
<dbReference type="InterPro" id="IPR032675">
    <property type="entry name" value="LRR_dom_sf"/>
</dbReference>
<dbReference type="AlphaFoldDB" id="A0AAD7MFB9"/>
<name>A0AAD7MFB9_9AGAR</name>
<accession>A0AAD7MFB9</accession>
<proteinExistence type="predicted"/>
<dbReference type="Gene3D" id="3.80.10.10">
    <property type="entry name" value="Ribonuclease Inhibitor"/>
    <property type="match status" value="1"/>
</dbReference>
<dbReference type="SUPFAM" id="SSF52047">
    <property type="entry name" value="RNI-like"/>
    <property type="match status" value="1"/>
</dbReference>
<protein>
    <recommendedName>
        <fullName evidence="3">F-box domain-containing protein</fullName>
    </recommendedName>
</protein>
<sequence length="512" mass="57617">MHRCLQLLEIVDMIFSHLYFVPDRDLPRRHAKLRDLAVLARTCTFFSGVALDFLWRSTVLVNLLCCLPSDLWRIDEFEDGNDQMWLVRPVRRADWTRVAMNASRVKDLSFAPDECDTTAVLSTLMLCIPADLLPNLRRLHWGCPGDDFHHIHMFLTLSITSVFFNSSPAALSLLSILPEKCPNLQDIEMRANLDSAEWDSVAEIQAVSSFLCRLQSAESISVPLANRRALEHLCHMPNLKCLGLDTFPSGVTFDSAEGPTFQTLRTLQLHYAALGPATEFLTMFREVSLSSLIACLVPPPTADETQYFFNAVIAAISHSSLTDITIHSDGDTTDLNHYHIRNQSLLTLTCFPNLTSIVIYAFGGFDLDNTVILAMARAWPRLEYLRLARERPSSRPRVTLQCLHSFAQYSPRLGTLAMTFDGTIVPTVDQPVANPVVQQRALTHLDVRHSAIASTPDAIAQFLSRRFPSLRQISPVPRLPQLFPAHLNAERDDATRQFDVLWKEVEELLAVA</sequence>
<reference evidence="1" key="1">
    <citation type="submission" date="2023-03" db="EMBL/GenBank/DDBJ databases">
        <title>Massive genome expansion in bonnet fungi (Mycena s.s.) driven by repeated elements and novel gene families across ecological guilds.</title>
        <authorList>
            <consortium name="Lawrence Berkeley National Laboratory"/>
            <person name="Harder C.B."/>
            <person name="Miyauchi S."/>
            <person name="Viragh M."/>
            <person name="Kuo A."/>
            <person name="Thoen E."/>
            <person name="Andreopoulos B."/>
            <person name="Lu D."/>
            <person name="Skrede I."/>
            <person name="Drula E."/>
            <person name="Henrissat B."/>
            <person name="Morin E."/>
            <person name="Kohler A."/>
            <person name="Barry K."/>
            <person name="LaButti K."/>
            <person name="Morin E."/>
            <person name="Salamov A."/>
            <person name="Lipzen A."/>
            <person name="Mereny Z."/>
            <person name="Hegedus B."/>
            <person name="Baldrian P."/>
            <person name="Stursova M."/>
            <person name="Weitz H."/>
            <person name="Taylor A."/>
            <person name="Grigoriev I.V."/>
            <person name="Nagy L.G."/>
            <person name="Martin F."/>
            <person name="Kauserud H."/>
        </authorList>
    </citation>
    <scope>NUCLEOTIDE SEQUENCE</scope>
    <source>
        <strain evidence="1">CBHHK182m</strain>
    </source>
</reference>
<evidence type="ECO:0008006" key="3">
    <source>
        <dbReference type="Google" id="ProtNLM"/>
    </source>
</evidence>
<keyword evidence="2" id="KW-1185">Reference proteome</keyword>
<dbReference type="EMBL" id="JARKIB010000322">
    <property type="protein sequence ID" value="KAJ7714606.1"/>
    <property type="molecule type" value="Genomic_DNA"/>
</dbReference>
<evidence type="ECO:0000313" key="2">
    <source>
        <dbReference type="Proteomes" id="UP001215598"/>
    </source>
</evidence>
<organism evidence="1 2">
    <name type="scientific">Mycena metata</name>
    <dbReference type="NCBI Taxonomy" id="1033252"/>
    <lineage>
        <taxon>Eukaryota</taxon>
        <taxon>Fungi</taxon>
        <taxon>Dikarya</taxon>
        <taxon>Basidiomycota</taxon>
        <taxon>Agaricomycotina</taxon>
        <taxon>Agaricomycetes</taxon>
        <taxon>Agaricomycetidae</taxon>
        <taxon>Agaricales</taxon>
        <taxon>Marasmiineae</taxon>
        <taxon>Mycenaceae</taxon>
        <taxon>Mycena</taxon>
    </lineage>
</organism>